<evidence type="ECO:0000256" key="2">
    <source>
        <dbReference type="SAM" id="Phobius"/>
    </source>
</evidence>
<dbReference type="PANTHER" id="PTHR46599">
    <property type="entry name" value="PIGGYBAC TRANSPOSABLE ELEMENT-DERIVED PROTEIN 4"/>
    <property type="match status" value="1"/>
</dbReference>
<dbReference type="PANTHER" id="PTHR46599:SF3">
    <property type="entry name" value="PIGGYBAC TRANSPOSABLE ELEMENT-DERIVED PROTEIN 4"/>
    <property type="match status" value="1"/>
</dbReference>
<dbReference type="Pfam" id="PF13843">
    <property type="entry name" value="DDE_Tnp_1_7"/>
    <property type="match status" value="2"/>
</dbReference>
<dbReference type="WBParaSite" id="maker-uti_cns_0012614-snap-gene-0.3-mRNA-1">
    <property type="protein sequence ID" value="maker-uti_cns_0012614-snap-gene-0.3-mRNA-1"/>
    <property type="gene ID" value="maker-uti_cns_0012614-snap-gene-0.3"/>
</dbReference>
<dbReference type="SUPFAM" id="SSF53448">
    <property type="entry name" value="Nucleotide-diphospho-sugar transferases"/>
    <property type="match status" value="1"/>
</dbReference>
<evidence type="ECO:0000313" key="5">
    <source>
        <dbReference type="WBParaSite" id="maker-uti_cns_0012614-snap-gene-0.3-mRNA-1"/>
    </source>
</evidence>
<keyword evidence="2" id="KW-0472">Membrane</keyword>
<feature type="domain" description="PiggyBac transposable element-derived protein" evidence="3">
    <location>
        <begin position="1438"/>
        <end position="1813"/>
    </location>
</feature>
<keyword evidence="2" id="KW-0812">Transmembrane</keyword>
<feature type="compositionally biased region" description="Basic residues" evidence="1">
    <location>
        <begin position="1842"/>
        <end position="1854"/>
    </location>
</feature>
<feature type="region of interest" description="Disordered" evidence="1">
    <location>
        <begin position="1842"/>
        <end position="1869"/>
    </location>
</feature>
<feature type="region of interest" description="Disordered" evidence="1">
    <location>
        <begin position="1231"/>
        <end position="1250"/>
    </location>
</feature>
<protein>
    <submittedName>
        <fullName evidence="5">DDE_Tnp_1_7 domain-containing protein</fullName>
    </submittedName>
</protein>
<dbReference type="Gene3D" id="3.90.550.20">
    <property type="match status" value="1"/>
</dbReference>
<feature type="compositionally biased region" description="Basic residues" evidence="1">
    <location>
        <begin position="1103"/>
        <end position="1115"/>
    </location>
</feature>
<sequence length="2154" mass="238712">MLQERLLRFLSICVLLGIIVFSGLNQQFHIQRKNGSLTAVEPRNSSGGSSSDCGPIPRILHYTFSSEHAYSNYKEFVSDCLALNPDWQVYLWRDADAERLIKDHYPDFAAKFASYRGDLQKSDAIRYAVLHRFGGVYLDMDVKCLQPLFPRLKSYAAFVDRERWEQSINLFGMPLLMMNSAMGSAPGHPFFKYVLEKLKNMHGHIPLWTTGPKALTGIYYNWLSSQQAKQASAVKVLPSQVFSGSVDQSNPGLWSPCKKYPPEFGSRTPSETERHKLAAELSGFDIDRPDTHRGRDLRRMACASLALTNWRHSLHNNRTVGLHMYLHLGYGFGASRRGPKSIVSQNVAVNRIVQVQAGGEHNVPLDQLAGRLEFLAQLIGSDDSGGVAGVLQQFQSTHLAHSYTTRMRAGRTLSGSRSGTRPSWNSHCSAWAELAVSITRSRASRSGSGSSRSMSVTGSRPPPPTRPSCLADAAELDVDGGGGGLACCRRASQTKQENREARWAGSSCSVMRTHWLLNSQAAWPFRRTWSFWLTNSILRSTCQSEICKIAVLSGIETCLTPQSLAEVGAEAGTGEALVGEEAPSAFGQSREQLRLLKIMANNIDDAAIAIMEGSVFTSDGSDSEYMSVDEELLDEEDGESNGEVAEHGVEFANENEWTTAQDGEDSRLSDLPEFLAVPGLNPDIQAQAPEGKMAQVQFYLQHFLTADLVSAIRIWTNARADMELQHLTAEDQDGALPNLLSTWRPCTDNEVKKSLAIILYMGLVKKPEMHMYWSTGDFYGGEYFQKEHCLGRDRFVQILSFLRFYDCTTDNQQDSLKKIRPFLNIARDICQANYSPRQEVSVDEELVMYKGRLIFRQFMPNKRARFGIKVYCLTEASTGFLWNFHVHAAKQDNDKFGDGLNCGNLSMSEKIVVELSKNLLDLGYKVFCDSWFTSLRLAQFLLERSTLLTGTVRPNRGVPNELKVLPLQPVSHSQMRRGDVLAVKLVDRKASGRKTVYLLDTHGVAESTEVRRVIRGGAEESVLKPNSVLQYNKYMGGVDRLDAALQPYSAGRRTYRWHQKLGFHILLQLVRNAWICNCQGGSDIKFVEFLEAAIRTLMEQTGRGKRLNTSKRKAISQHAPSKLPPTDANARPTKRCRVCYSNGVAKRTVFLPSQIAHLVNLFKSHPVNRIEQRGGAAAAYRDRSRSASSWATWLTVWPGGESANLGNSRRLKSSSTARTLASPRSELAVCWPTPSSQSAAGSWRRRGRRQRAERQQAHAIAVKLQQHANSASAGLAWPGPHDNELAWAGSAEWGNGLLTPQSLAEVGAEAGTGEALVGEEAPSAFGQSREQLRLLKIMANNIDDAAIAIMEGSVFTSDGSDSEYMSVDEELLDEEDGESNGEVAEHGVEFANENEWTTAQDGEDSRLSDLPEFLAVPGLNPDIQAQAPEGKMAQVQFYLQHFLTADLVSAIRIWTNARADMELQHLTAEDQDGALPNLLSTWRPCTDNEVKKSLAIILYMGLVKKPEMHMYWSTGDFYGGEYFQKEHCLGRDRFVQILSFLRFYDCTTDNQQDSLKKIRPFLNIARDICQANYSPRQEVSVDEELVMYKGRLIFRQFMPNKRARFGIKVYCLTEASTGFLWNFHVHAAKQDNDKFGDGLNCGNLSMSEKIVVELSKNLLDLGYKVFCDSWFTSLRLAQFLLERSTLLTGTVRPNRGVPNELKVLPLQPVSHSQMRRGDVLAVKLVDRKASGRKTVYLLDTHGVAESTEVRRVIRGGAEESVLKPNSVLQYNKYMGGVDRLDAALQPYSAGRRTYRWHQKLGFHILLQLVRNAWICNCQGGSDIKFVEFLEAAIRTLMEQTGRGKRLNTSKRKAISQHAPSKLPPTDANARPTKRCRVCYSNGVAKRTVFLPSQIAHLVNLFKSHPVNRIEQRGGGGGGVSRPQQVSQLLGHLADGLAGRRVGKSGQFSPFKIVQHRPDAGLAAQRVGLWQTAARGANDVAVADCAVGGGGDDGSGPSVSRRMRLPSSCSSTPTRRVPGSPGQGRMTMSWPGRGLQSGAMGYLFAQPLVLQQAGQIGIHSRTATDSAGRQAGLSDVGLKLDKLALPVPGHGLAAVLGEAATKNFFNATGAHQALLKEQLHNLLENGQHTAVVHPEAFSQHALKEFNLRQFPILRP</sequence>
<feature type="domain" description="PiggyBac transposable element-derived protein" evidence="3">
    <location>
        <begin position="699"/>
        <end position="1074"/>
    </location>
</feature>
<feature type="region of interest" description="Disordered" evidence="1">
    <location>
        <begin position="1103"/>
        <end position="1130"/>
    </location>
</feature>
<evidence type="ECO:0000313" key="4">
    <source>
        <dbReference type="Proteomes" id="UP000095280"/>
    </source>
</evidence>
<proteinExistence type="predicted"/>
<dbReference type="Proteomes" id="UP000095280">
    <property type="component" value="Unplaced"/>
</dbReference>
<feature type="transmembrane region" description="Helical" evidence="2">
    <location>
        <begin position="7"/>
        <end position="24"/>
    </location>
</feature>
<keyword evidence="2" id="KW-1133">Transmembrane helix</keyword>
<dbReference type="InterPro" id="IPR029044">
    <property type="entry name" value="Nucleotide-diphossugar_trans"/>
</dbReference>
<dbReference type="InterPro" id="IPR007577">
    <property type="entry name" value="GlycoTrfase_DXD_sugar-bd_CS"/>
</dbReference>
<dbReference type="Pfam" id="PF04488">
    <property type="entry name" value="Gly_transf_sug"/>
    <property type="match status" value="1"/>
</dbReference>
<name>A0A1I8IIB8_9PLAT</name>
<evidence type="ECO:0000259" key="3">
    <source>
        <dbReference type="Pfam" id="PF13843"/>
    </source>
</evidence>
<evidence type="ECO:0000256" key="1">
    <source>
        <dbReference type="SAM" id="MobiDB-lite"/>
    </source>
</evidence>
<organism evidence="4 5">
    <name type="scientific">Macrostomum lignano</name>
    <dbReference type="NCBI Taxonomy" id="282301"/>
    <lineage>
        <taxon>Eukaryota</taxon>
        <taxon>Metazoa</taxon>
        <taxon>Spiralia</taxon>
        <taxon>Lophotrochozoa</taxon>
        <taxon>Platyhelminthes</taxon>
        <taxon>Rhabditophora</taxon>
        <taxon>Macrostomorpha</taxon>
        <taxon>Macrostomida</taxon>
        <taxon>Macrostomidae</taxon>
        <taxon>Macrostomum</taxon>
    </lineage>
</organism>
<feature type="region of interest" description="Disordered" evidence="1">
    <location>
        <begin position="1988"/>
        <end position="2024"/>
    </location>
</feature>
<dbReference type="InterPro" id="IPR029526">
    <property type="entry name" value="PGBD"/>
</dbReference>
<feature type="region of interest" description="Disordered" evidence="1">
    <location>
        <begin position="442"/>
        <end position="468"/>
    </location>
</feature>
<accession>A0A1I8IIB8</accession>
<reference evidence="5" key="1">
    <citation type="submission" date="2016-11" db="UniProtKB">
        <authorList>
            <consortium name="WormBaseParasite"/>
        </authorList>
    </citation>
    <scope>IDENTIFICATION</scope>
</reference>
<keyword evidence="4" id="KW-1185">Reference proteome</keyword>
<feature type="compositionally biased region" description="Low complexity" evidence="1">
    <location>
        <begin position="442"/>
        <end position="459"/>
    </location>
</feature>